<feature type="compositionally biased region" description="Basic and acidic residues" evidence="2">
    <location>
        <begin position="604"/>
        <end position="615"/>
    </location>
</feature>
<keyword evidence="5" id="KW-1185">Reference proteome</keyword>
<evidence type="ECO:0000256" key="1">
    <source>
        <dbReference type="PROSITE-ProRule" id="PRU00023"/>
    </source>
</evidence>
<feature type="compositionally biased region" description="Basic residues" evidence="2">
    <location>
        <begin position="1188"/>
        <end position="1199"/>
    </location>
</feature>
<sequence length="1314" mass="145964">MSFCVIGWTALHEASVGGYYQTVNALLESGADVNVKGMYQITPLHDAVMNGHYQVAELLLLNGADPLFKSDHGTCALDEAKDSFMENLLRKYIPKHKKHHLSAQRKRTDPVYVDDIFQYKKPKLSSNNHTEFICGENSNRQEPEHVEINKERNNLLVNKEYVYEHCQKNTIEFGNSKPRQSTINQIDSTGLRRSRVHSVKDSRTNVSKSKRGRNTQHKKTQADDRDCSLSQGTAVSSSRGMDKLVTQQQHTALTLEDLPKESCELSTPALPSLKNGADNNNEACLNSEKPNTHNVDLSDSQKMQFLDLESIDQTKAVSFSELSLYKEIKLPHVTADQQPHTNQEQCSSPCKPPENHSSGEKGKNLNEWEDSFFSFIKGRFADGDSDCHNSVKSVASQEECMVVCHNEETTTDGEEMNSRCFLSSENYSSQENELKAGSLTTYPQEKAVNYCDLNDTLIYEQPIPNHKQCAYGISFDHTNAISEHDSTSYTRPPSKQKVSQLTGQVELLKVFQNNSHSEPTVLVNQANTYNVEKKQDTERNYTIEGQKPSSSHSPLHTHSQVIEITKAEERRQDLPENELVNSTDFHSTDNVNKELANSSQLDQGEEKETAHKSDEELTTNASRAERTVRNCREEKENVGLATQMPCDTQDHGRDQTFRERKGSLKAPCSQVAEVNTAGIRKRNAKGESLLHVASREGDLSLVKVLIASGADVNLKDNTGWTPLHEASSEGFNDVIIELLKAGANVNCENVDGMLPLHGAAVGNHLKAAETLLKHGANPNQKDQKQRTALEEADDEKMKNLLRSYGAVETINGDEIDSTAVVKHPALRPKRYKPCPCDDGKTIAPSSPLHKAKRNIEEKQENLLKLEIRDSEDAEQYIGKMLEIKEVMDDILAQQKTERDDLAKKYRVSMESFKHGALREQLSNLATRQKRLLVVAKKQKKIRLKIQNYKNSKPLSGIRKRTCSSDISSEKSQESPSLKNSVYPQSDLLSPVSLAAISPVNRNMEEIPLSMEMERELSGNEMNSKQNVQDCALDGLLKSRLTDGTEKIELSSQPVAFIPQAGNSQAESSLTETLVKGHGLHGSPAVTGTVSISEDKSVLSQNDACPPTVPQNLDLSRCNPKRRNKKAASDQPSVGASEPLGHDVVAVLDTDTMQQTKPSLKKSASVASHANSVPIPPSSGSAHTQPIKKPPRHSTTPKKKNMQLKDLLLHGKINPGKDILEFKAQETTHKASILLSGKLKVENGQIYQNPVTWLKDLLGGGSYVTWNYAWSKVTYLGKELLKYVSEEEPDPPEPCNTPQQQQPCLPGTSSPILIL</sequence>
<dbReference type="Pfam" id="PF18755">
    <property type="entry name" value="RAMA"/>
    <property type="match status" value="1"/>
</dbReference>
<dbReference type="PANTHER" id="PTHR24176:SF14">
    <property type="entry name" value="ANKYRIN REPEAT DOMAIN-CONTAINING PROTEIN 31"/>
    <property type="match status" value="1"/>
</dbReference>
<name>A0AAW0I2R3_MYOGA</name>
<evidence type="ECO:0000313" key="4">
    <source>
        <dbReference type="EMBL" id="KAK7808606.1"/>
    </source>
</evidence>
<organism evidence="4 5">
    <name type="scientific">Myodes glareolus</name>
    <name type="common">Bank vole</name>
    <name type="synonym">Clethrionomys glareolus</name>
    <dbReference type="NCBI Taxonomy" id="447135"/>
    <lineage>
        <taxon>Eukaryota</taxon>
        <taxon>Metazoa</taxon>
        <taxon>Chordata</taxon>
        <taxon>Craniata</taxon>
        <taxon>Vertebrata</taxon>
        <taxon>Euteleostomi</taxon>
        <taxon>Mammalia</taxon>
        <taxon>Eutheria</taxon>
        <taxon>Euarchontoglires</taxon>
        <taxon>Glires</taxon>
        <taxon>Rodentia</taxon>
        <taxon>Myomorpha</taxon>
        <taxon>Muroidea</taxon>
        <taxon>Cricetidae</taxon>
        <taxon>Arvicolinae</taxon>
        <taxon>Myodes</taxon>
    </lineage>
</organism>
<feature type="region of interest" description="Disordered" evidence="2">
    <location>
        <begin position="336"/>
        <end position="363"/>
    </location>
</feature>
<evidence type="ECO:0000313" key="5">
    <source>
        <dbReference type="Proteomes" id="UP001488838"/>
    </source>
</evidence>
<proteinExistence type="predicted"/>
<feature type="compositionally biased region" description="Basic and acidic residues" evidence="2">
    <location>
        <begin position="353"/>
        <end position="363"/>
    </location>
</feature>
<feature type="region of interest" description="Disordered" evidence="2">
    <location>
        <begin position="173"/>
        <end position="241"/>
    </location>
</feature>
<feature type="region of interest" description="Disordered" evidence="2">
    <location>
        <begin position="568"/>
        <end position="624"/>
    </location>
</feature>
<feature type="domain" description="RAMA" evidence="3">
    <location>
        <begin position="1186"/>
        <end position="1284"/>
    </location>
</feature>
<feature type="repeat" description="ANK" evidence="1">
    <location>
        <begin position="718"/>
        <end position="750"/>
    </location>
</feature>
<dbReference type="Gene3D" id="1.25.40.20">
    <property type="entry name" value="Ankyrin repeat-containing domain"/>
    <property type="match status" value="3"/>
</dbReference>
<gene>
    <name evidence="4" type="ORF">U0070_010005</name>
</gene>
<dbReference type="PANTHER" id="PTHR24176">
    <property type="entry name" value="ANKYRIN REPEAT DOMAIN-CONTAINING PROTEIN 31-RELATED"/>
    <property type="match status" value="1"/>
</dbReference>
<evidence type="ECO:0000256" key="2">
    <source>
        <dbReference type="SAM" id="MobiDB-lite"/>
    </source>
</evidence>
<dbReference type="InterPro" id="IPR036770">
    <property type="entry name" value="Ankyrin_rpt-contain_sf"/>
</dbReference>
<dbReference type="PROSITE" id="PS50088">
    <property type="entry name" value="ANK_REPEAT"/>
    <property type="match status" value="5"/>
</dbReference>
<feature type="repeat" description="ANK" evidence="1">
    <location>
        <begin position="6"/>
        <end position="38"/>
    </location>
</feature>
<feature type="repeat" description="ANK" evidence="1">
    <location>
        <begin position="39"/>
        <end position="71"/>
    </location>
</feature>
<dbReference type="PRINTS" id="PR01415">
    <property type="entry name" value="ANKYRIN"/>
</dbReference>
<dbReference type="InterPro" id="IPR042334">
    <property type="entry name" value="ANKRD31"/>
</dbReference>
<dbReference type="Pfam" id="PF12796">
    <property type="entry name" value="Ank_2"/>
    <property type="match status" value="2"/>
</dbReference>
<feature type="repeat" description="ANK" evidence="1">
    <location>
        <begin position="685"/>
        <end position="717"/>
    </location>
</feature>
<feature type="compositionally biased region" description="Polar residues" evidence="2">
    <location>
        <begin position="336"/>
        <end position="348"/>
    </location>
</feature>
<protein>
    <recommendedName>
        <fullName evidence="3">RAMA domain-containing protein</fullName>
    </recommendedName>
</protein>
<feature type="compositionally biased region" description="Polar residues" evidence="2">
    <location>
        <begin position="173"/>
        <end position="188"/>
    </location>
</feature>
<feature type="region of interest" description="Disordered" evidence="2">
    <location>
        <begin position="1153"/>
        <end position="1199"/>
    </location>
</feature>
<dbReference type="Proteomes" id="UP001488838">
    <property type="component" value="Unassembled WGS sequence"/>
</dbReference>
<keyword evidence="1" id="KW-0040">ANK repeat</keyword>
<feature type="compositionally biased region" description="Basic residues" evidence="2">
    <location>
        <begin position="208"/>
        <end position="219"/>
    </location>
</feature>
<dbReference type="SUPFAM" id="SSF48403">
    <property type="entry name" value="Ankyrin repeat"/>
    <property type="match status" value="2"/>
</dbReference>
<dbReference type="EMBL" id="JBBHLL010000234">
    <property type="protein sequence ID" value="KAK7808606.1"/>
    <property type="molecule type" value="Genomic_DNA"/>
</dbReference>
<evidence type="ECO:0000259" key="3">
    <source>
        <dbReference type="Pfam" id="PF18755"/>
    </source>
</evidence>
<reference evidence="4 5" key="1">
    <citation type="journal article" date="2023" name="bioRxiv">
        <title>Conserved and derived expression patterns and positive selection on dental genes reveal complex evolutionary context of ever-growing rodent molars.</title>
        <authorList>
            <person name="Calamari Z.T."/>
            <person name="Song A."/>
            <person name="Cohen E."/>
            <person name="Akter M."/>
            <person name="Roy R.D."/>
            <person name="Hallikas O."/>
            <person name="Christensen M.M."/>
            <person name="Li P."/>
            <person name="Marangoni P."/>
            <person name="Jernvall J."/>
            <person name="Klein O.D."/>
        </authorList>
    </citation>
    <scope>NUCLEOTIDE SEQUENCE [LARGE SCALE GENOMIC DNA]</scope>
    <source>
        <strain evidence="4">V071</strain>
    </source>
</reference>
<comment type="caution">
    <text evidence="4">The sequence shown here is derived from an EMBL/GenBank/DDBJ whole genome shotgun (WGS) entry which is preliminary data.</text>
</comment>
<feature type="region of interest" description="Disordered" evidence="2">
    <location>
        <begin position="954"/>
        <end position="982"/>
    </location>
</feature>
<accession>A0AAW0I2R3</accession>
<feature type="compositionally biased region" description="Polar residues" evidence="2">
    <location>
        <begin position="579"/>
        <end position="602"/>
    </location>
</feature>
<feature type="compositionally biased region" description="Polar residues" evidence="2">
    <location>
        <begin position="1295"/>
        <end position="1314"/>
    </location>
</feature>
<feature type="compositionally biased region" description="Polar residues" evidence="2">
    <location>
        <begin position="228"/>
        <end position="241"/>
    </location>
</feature>
<dbReference type="InterPro" id="IPR002110">
    <property type="entry name" value="Ankyrin_rpt"/>
</dbReference>
<feature type="region of interest" description="Disordered" evidence="2">
    <location>
        <begin position="1286"/>
        <end position="1314"/>
    </location>
</feature>
<dbReference type="PROSITE" id="PS50297">
    <property type="entry name" value="ANK_REP_REGION"/>
    <property type="match status" value="5"/>
</dbReference>
<dbReference type="InterPro" id="IPR040843">
    <property type="entry name" value="RAMA"/>
</dbReference>
<feature type="region of interest" description="Disordered" evidence="2">
    <location>
        <begin position="1097"/>
        <end position="1139"/>
    </location>
</feature>
<feature type="repeat" description="ANK" evidence="1">
    <location>
        <begin position="751"/>
        <end position="783"/>
    </location>
</feature>
<dbReference type="SMART" id="SM00248">
    <property type="entry name" value="ANK"/>
    <property type="match status" value="5"/>
</dbReference>